<dbReference type="GO" id="GO:0016491">
    <property type="term" value="F:oxidoreductase activity"/>
    <property type="evidence" value="ECO:0007669"/>
    <property type="project" value="InterPro"/>
</dbReference>
<dbReference type="GeneID" id="5001412"/>
<dbReference type="EMBL" id="CP000584">
    <property type="protein sequence ID" value="ABO95726.1"/>
    <property type="molecule type" value="Genomic_DNA"/>
</dbReference>
<dbReference type="InterPro" id="IPR056179">
    <property type="entry name" value="DHQS_C"/>
</dbReference>
<dbReference type="InterPro" id="IPR002812">
    <property type="entry name" value="DHQS"/>
</dbReference>
<protein>
    <recommendedName>
        <fullName evidence="7">3-dehydroquinate synthase</fullName>
    </recommendedName>
</protein>
<evidence type="ECO:0008006" key="7">
    <source>
        <dbReference type="Google" id="ProtNLM"/>
    </source>
</evidence>
<dbReference type="Pfam" id="PF26558">
    <property type="entry name" value="DHQS_2nd"/>
    <property type="match status" value="1"/>
</dbReference>
<dbReference type="GO" id="GO:0009073">
    <property type="term" value="P:aromatic amino acid family biosynthetic process"/>
    <property type="evidence" value="ECO:0007669"/>
    <property type="project" value="UniProtKB-KW"/>
</dbReference>
<feature type="non-terminal residue" evidence="5">
    <location>
        <position position="260"/>
    </location>
</feature>
<reference evidence="5 6" key="1">
    <citation type="journal article" date="2007" name="Proc. Natl. Acad. Sci. U.S.A.">
        <title>The tiny eukaryote Ostreococcus provides genomic insights into the paradox of plankton speciation.</title>
        <authorList>
            <person name="Palenik B."/>
            <person name="Grimwood J."/>
            <person name="Aerts A."/>
            <person name="Rouze P."/>
            <person name="Salamov A."/>
            <person name="Putnam N."/>
            <person name="Dupont C."/>
            <person name="Jorgensen R."/>
            <person name="Derelle E."/>
            <person name="Rombauts S."/>
            <person name="Zhou K."/>
            <person name="Otillar R."/>
            <person name="Merchant S.S."/>
            <person name="Podell S."/>
            <person name="Gaasterland T."/>
            <person name="Napoli C."/>
            <person name="Gendler K."/>
            <person name="Manuell A."/>
            <person name="Tai V."/>
            <person name="Vallon O."/>
            <person name="Piganeau G."/>
            <person name="Jancek S."/>
            <person name="Heijde M."/>
            <person name="Jabbari K."/>
            <person name="Bowler C."/>
            <person name="Lohr M."/>
            <person name="Robbens S."/>
            <person name="Werner G."/>
            <person name="Dubchak I."/>
            <person name="Pazour G.J."/>
            <person name="Ren Q."/>
            <person name="Paulsen I."/>
            <person name="Delwiche C."/>
            <person name="Schmutz J."/>
            <person name="Rokhsar D."/>
            <person name="Van de Peer Y."/>
            <person name="Moreau H."/>
            <person name="Grigoriev I.V."/>
        </authorList>
    </citation>
    <scope>NUCLEOTIDE SEQUENCE [LARGE SCALE GENOMIC DNA]</scope>
    <source>
        <strain evidence="5 6">CCE9901</strain>
    </source>
</reference>
<evidence type="ECO:0000259" key="3">
    <source>
        <dbReference type="Pfam" id="PF01959"/>
    </source>
</evidence>
<dbReference type="RefSeq" id="XP_001417433.1">
    <property type="nucleotide sequence ID" value="XM_001417396.1"/>
</dbReference>
<dbReference type="OrthoDB" id="3275at2759"/>
<keyword evidence="1" id="KW-0028">Amino-acid biosynthesis</keyword>
<dbReference type="STRING" id="436017.A4RVK3"/>
<feature type="domain" description="3-dehydroquinate synthase N-terminal" evidence="3">
    <location>
        <begin position="6"/>
        <end position="70"/>
    </location>
</feature>
<feature type="non-terminal residue" evidence="5">
    <location>
        <position position="1"/>
    </location>
</feature>
<evidence type="ECO:0000313" key="5">
    <source>
        <dbReference type="EMBL" id="ABO95726.1"/>
    </source>
</evidence>
<dbReference type="GO" id="GO:0008652">
    <property type="term" value="P:amino acid biosynthetic process"/>
    <property type="evidence" value="ECO:0007669"/>
    <property type="project" value="UniProtKB-KW"/>
</dbReference>
<dbReference type="Pfam" id="PF01959">
    <property type="entry name" value="DHQS"/>
    <property type="match status" value="1"/>
</dbReference>
<accession>A4RVK3</accession>
<gene>
    <name evidence="5" type="ORF">OSTLU_4482</name>
</gene>
<dbReference type="OMA" id="HFGMAIK"/>
<dbReference type="HOGENOM" id="CLU_056379_0_0_1"/>
<keyword evidence="2" id="KW-0057">Aromatic amino acid biosynthesis</keyword>
<evidence type="ECO:0000256" key="2">
    <source>
        <dbReference type="ARBA" id="ARBA00023141"/>
    </source>
</evidence>
<sequence>LVMDCVDGWSIIPAENLVAAFAGTPIDRALFACVHDAAEARVMLEALETGVDGVCLRTNDPAEVRALADAMRSFGGESSEKLELVPARVTAVKRVGAGDRCAVDAATNFELGEGMLVGSFASGLFLIHAENIECGYVNTRPFRVNAGPTASYVRAPNGKTSYLSELRCGSEILVCAADGRTRVANVARVKMERRSMLMIEADHPSGPDVGTLAVLLQNAETCRLVRPGGAHVSVAELVPGDEVLVVCDRVARHTGVAVEE</sequence>
<dbReference type="GO" id="GO:0003856">
    <property type="term" value="F:3-dehydroquinate synthase activity"/>
    <property type="evidence" value="ECO:0007669"/>
    <property type="project" value="InterPro"/>
</dbReference>
<dbReference type="AlphaFoldDB" id="A4RVK3"/>
<dbReference type="Proteomes" id="UP000001568">
    <property type="component" value="Chromosome 4"/>
</dbReference>
<dbReference type="eggNOG" id="ENOG502QSUR">
    <property type="taxonomic scope" value="Eukaryota"/>
</dbReference>
<evidence type="ECO:0000256" key="1">
    <source>
        <dbReference type="ARBA" id="ARBA00022605"/>
    </source>
</evidence>
<proteinExistence type="predicted"/>
<evidence type="ECO:0000259" key="4">
    <source>
        <dbReference type="Pfam" id="PF26558"/>
    </source>
</evidence>
<dbReference type="KEGG" id="olu:OSTLU_4482"/>
<feature type="domain" description="3-dehydroquinate synthase C-terminal" evidence="4">
    <location>
        <begin position="87"/>
        <end position="260"/>
    </location>
</feature>
<dbReference type="PANTHER" id="PTHR33563:SF1">
    <property type="entry name" value="3-DEHYDROQUINATE SYNTHASE"/>
    <property type="match status" value="1"/>
</dbReference>
<name>A4RVK3_OSTLU</name>
<organism evidence="5 6">
    <name type="scientific">Ostreococcus lucimarinus (strain CCE9901)</name>
    <dbReference type="NCBI Taxonomy" id="436017"/>
    <lineage>
        <taxon>Eukaryota</taxon>
        <taxon>Viridiplantae</taxon>
        <taxon>Chlorophyta</taxon>
        <taxon>Mamiellophyceae</taxon>
        <taxon>Mamiellales</taxon>
        <taxon>Bathycoccaceae</taxon>
        <taxon>Ostreococcus</taxon>
    </lineage>
</organism>
<keyword evidence="6" id="KW-1185">Reference proteome</keyword>
<evidence type="ECO:0000313" key="6">
    <source>
        <dbReference type="Proteomes" id="UP000001568"/>
    </source>
</evidence>
<dbReference type="PANTHER" id="PTHR33563">
    <property type="match status" value="1"/>
</dbReference>
<dbReference type="InterPro" id="IPR030960">
    <property type="entry name" value="DHQS/DOIS_N"/>
</dbReference>